<comment type="caution">
    <text evidence="1">The sequence shown here is derived from an EMBL/GenBank/DDBJ whole genome shotgun (WGS) entry which is preliminary data.</text>
</comment>
<protein>
    <submittedName>
        <fullName evidence="1">Uncharacterized protein</fullName>
    </submittedName>
</protein>
<accession>A0ABN9Z1K7</accession>
<keyword evidence="2" id="KW-1185">Reference proteome</keyword>
<dbReference type="Proteomes" id="UP001314200">
    <property type="component" value="Unassembled WGS sequence"/>
</dbReference>
<evidence type="ECO:0000313" key="1">
    <source>
        <dbReference type="EMBL" id="CAK1254132.1"/>
    </source>
</evidence>
<evidence type="ECO:0000313" key="2">
    <source>
        <dbReference type="Proteomes" id="UP001314200"/>
    </source>
</evidence>
<dbReference type="EMBL" id="CAUZLY010000013">
    <property type="protein sequence ID" value="CAK1254132.1"/>
    <property type="molecule type" value="Genomic_DNA"/>
</dbReference>
<dbReference type="RefSeq" id="WP_338348189.1">
    <property type="nucleotide sequence ID" value="NZ_CAUZLY010000013.1"/>
</dbReference>
<reference evidence="1 2" key="1">
    <citation type="submission" date="2023-10" db="EMBL/GenBank/DDBJ databases">
        <authorList>
            <person name="Botero Cardona J."/>
        </authorList>
    </citation>
    <scope>NUCLEOTIDE SEQUENCE [LARGE SCALE GENOMIC DNA]</scope>
    <source>
        <strain evidence="1 2">R-82641</strain>
    </source>
</reference>
<organism evidence="1 2">
    <name type="scientific">Fructobacillus cardui</name>
    <dbReference type="NCBI Taxonomy" id="2893170"/>
    <lineage>
        <taxon>Bacteria</taxon>
        <taxon>Bacillati</taxon>
        <taxon>Bacillota</taxon>
        <taxon>Bacilli</taxon>
        <taxon>Lactobacillales</taxon>
        <taxon>Lactobacillaceae</taxon>
        <taxon>Fructobacillus</taxon>
    </lineage>
</organism>
<proteinExistence type="predicted"/>
<name>A0ABN9Z1K7_9LACO</name>
<gene>
    <name evidence="1" type="ORF">R82641_BJNNKPBH_01473</name>
</gene>
<sequence>MKLLKLSDNEYKLLIEMLNSYSCEHDGFGAEYDSNKNKYISEFETSLLFNGHGADYENLIMKVYDQY</sequence>